<organism evidence="2">
    <name type="scientific">marine sediment metagenome</name>
    <dbReference type="NCBI Taxonomy" id="412755"/>
    <lineage>
        <taxon>unclassified sequences</taxon>
        <taxon>metagenomes</taxon>
        <taxon>ecological metagenomes</taxon>
    </lineage>
</organism>
<reference evidence="2" key="1">
    <citation type="journal article" date="2014" name="Front. Microbiol.">
        <title>High frequency of phylogenetically diverse reductive dehalogenase-homologous genes in deep subseafloor sedimentary metagenomes.</title>
        <authorList>
            <person name="Kawai M."/>
            <person name="Futagami T."/>
            <person name="Toyoda A."/>
            <person name="Takaki Y."/>
            <person name="Nishi S."/>
            <person name="Hori S."/>
            <person name="Arai W."/>
            <person name="Tsubouchi T."/>
            <person name="Morono Y."/>
            <person name="Uchiyama I."/>
            <person name="Ito T."/>
            <person name="Fujiyama A."/>
            <person name="Inagaki F."/>
            <person name="Takami H."/>
        </authorList>
    </citation>
    <scope>NUCLEOTIDE SEQUENCE</scope>
    <source>
        <strain evidence="2">Expedition CK06-06</strain>
    </source>
</reference>
<evidence type="ECO:0000313" key="2">
    <source>
        <dbReference type="EMBL" id="GAI09175.1"/>
    </source>
</evidence>
<gene>
    <name evidence="2" type="ORF">S06H3_23633</name>
</gene>
<feature type="transmembrane region" description="Helical" evidence="1">
    <location>
        <begin position="12"/>
        <end position="36"/>
    </location>
</feature>
<sequence>GIWFIAVRAGSAPTLVIVGIMVALALYLLYEVVVALKRGPKEA</sequence>
<accession>X1M3D6</accession>
<keyword evidence="1" id="KW-0472">Membrane</keyword>
<keyword evidence="1" id="KW-0812">Transmembrane</keyword>
<keyword evidence="1" id="KW-1133">Transmembrane helix</keyword>
<comment type="caution">
    <text evidence="2">The sequence shown here is derived from an EMBL/GenBank/DDBJ whole genome shotgun (WGS) entry which is preliminary data.</text>
</comment>
<dbReference type="AlphaFoldDB" id="X1M3D6"/>
<feature type="non-terminal residue" evidence="2">
    <location>
        <position position="1"/>
    </location>
</feature>
<dbReference type="EMBL" id="BARV01012891">
    <property type="protein sequence ID" value="GAI09175.1"/>
    <property type="molecule type" value="Genomic_DNA"/>
</dbReference>
<evidence type="ECO:0000256" key="1">
    <source>
        <dbReference type="SAM" id="Phobius"/>
    </source>
</evidence>
<protein>
    <submittedName>
        <fullName evidence="2">Uncharacterized protein</fullName>
    </submittedName>
</protein>
<name>X1M3D6_9ZZZZ</name>
<proteinExistence type="predicted"/>